<dbReference type="AlphaFoldDB" id="A0A430HP20"/>
<proteinExistence type="predicted"/>
<evidence type="ECO:0000313" key="3">
    <source>
        <dbReference type="Proteomes" id="UP000278085"/>
    </source>
</evidence>
<keyword evidence="1" id="KW-0812">Transmembrane</keyword>
<accession>A0A430HP20</accession>
<dbReference type="EMBL" id="RXLQ01000004">
    <property type="protein sequence ID" value="RSZ59280.1"/>
    <property type="molecule type" value="Genomic_DNA"/>
</dbReference>
<dbReference type="RefSeq" id="WP_126073651.1">
    <property type="nucleotide sequence ID" value="NZ_CP051166.1"/>
</dbReference>
<sequence>MRAAAASSGVLTGLRVIGAVFGGYAVTALGVSTAAALLARLGMARSEAVALAAMTGFIVYLLLLLWAFSVQSVLRLWTVLALAMAAMGAFLYFLA</sequence>
<keyword evidence="1" id="KW-1133">Transmembrane helix</keyword>
<feature type="transmembrane region" description="Helical" evidence="1">
    <location>
        <begin position="74"/>
        <end position="94"/>
    </location>
</feature>
<dbReference type="OrthoDB" id="8759709at2"/>
<organism evidence="2 3">
    <name type="scientific">Massilia atriviolacea</name>
    <dbReference type="NCBI Taxonomy" id="2495579"/>
    <lineage>
        <taxon>Bacteria</taxon>
        <taxon>Pseudomonadati</taxon>
        <taxon>Pseudomonadota</taxon>
        <taxon>Betaproteobacteria</taxon>
        <taxon>Burkholderiales</taxon>
        <taxon>Oxalobacteraceae</taxon>
        <taxon>Telluria group</taxon>
        <taxon>Massilia</taxon>
    </lineage>
</organism>
<comment type="caution">
    <text evidence="2">The sequence shown here is derived from an EMBL/GenBank/DDBJ whole genome shotgun (WGS) entry which is preliminary data.</text>
</comment>
<dbReference type="Proteomes" id="UP000278085">
    <property type="component" value="Unassembled WGS sequence"/>
</dbReference>
<evidence type="ECO:0000313" key="2">
    <source>
        <dbReference type="EMBL" id="RSZ59280.1"/>
    </source>
</evidence>
<reference evidence="2 3" key="1">
    <citation type="submission" date="2018-12" db="EMBL/GenBank/DDBJ databases">
        <authorList>
            <person name="Yang E."/>
        </authorList>
    </citation>
    <scope>NUCLEOTIDE SEQUENCE [LARGE SCALE GENOMIC DNA]</scope>
    <source>
        <strain evidence="2 3">SOD</strain>
    </source>
</reference>
<keyword evidence="3" id="KW-1185">Reference proteome</keyword>
<name>A0A430HP20_9BURK</name>
<keyword evidence="1" id="KW-0472">Membrane</keyword>
<protein>
    <submittedName>
        <fullName evidence="2">Iron transporter</fullName>
    </submittedName>
</protein>
<feature type="transmembrane region" description="Helical" evidence="1">
    <location>
        <begin position="16"/>
        <end position="39"/>
    </location>
</feature>
<gene>
    <name evidence="2" type="ORF">EJB06_08850</name>
</gene>
<evidence type="ECO:0000256" key="1">
    <source>
        <dbReference type="SAM" id="Phobius"/>
    </source>
</evidence>
<feature type="transmembrane region" description="Helical" evidence="1">
    <location>
        <begin position="48"/>
        <end position="68"/>
    </location>
</feature>